<accession>A0AAV4NCP0</accession>
<name>A0AAV4NCP0_CAEEX</name>
<dbReference type="AlphaFoldDB" id="A0AAV4NCP0"/>
<evidence type="ECO:0000313" key="2">
    <source>
        <dbReference type="Proteomes" id="UP001054945"/>
    </source>
</evidence>
<gene>
    <name evidence="1" type="ORF">CEXT_641921</name>
</gene>
<dbReference type="Proteomes" id="UP001054945">
    <property type="component" value="Unassembled WGS sequence"/>
</dbReference>
<proteinExistence type="predicted"/>
<keyword evidence="2" id="KW-1185">Reference proteome</keyword>
<protein>
    <submittedName>
        <fullName evidence="1">Uncharacterized protein</fullName>
    </submittedName>
</protein>
<sequence length="213" mass="23660">MNTGNATVVPSTFFIICSQVRLPTAVRNEEAITWHVIISRKDVSSLVITPEMSLQLNLEYEASSSKANEHINQTTKAIEPILTDKVFQKSVNSYDTKEDSERWQLIPAPNSLGHDLMLANSENGGFVCLRFFVFKPQQVSMPASSKSNLACDRHGRWRPPNTSSKQDVFFFGKRCALRSAILGPGLGFQAGLQAFAQHLGAGFQHVCHSFIFN</sequence>
<evidence type="ECO:0000313" key="1">
    <source>
        <dbReference type="EMBL" id="GIX82411.1"/>
    </source>
</evidence>
<comment type="caution">
    <text evidence="1">The sequence shown here is derived from an EMBL/GenBank/DDBJ whole genome shotgun (WGS) entry which is preliminary data.</text>
</comment>
<reference evidence="1 2" key="1">
    <citation type="submission" date="2021-06" db="EMBL/GenBank/DDBJ databases">
        <title>Caerostris extrusa draft genome.</title>
        <authorList>
            <person name="Kono N."/>
            <person name="Arakawa K."/>
        </authorList>
    </citation>
    <scope>NUCLEOTIDE SEQUENCE [LARGE SCALE GENOMIC DNA]</scope>
</reference>
<dbReference type="EMBL" id="BPLR01003234">
    <property type="protein sequence ID" value="GIX82411.1"/>
    <property type="molecule type" value="Genomic_DNA"/>
</dbReference>
<organism evidence="1 2">
    <name type="scientific">Caerostris extrusa</name>
    <name type="common">Bark spider</name>
    <name type="synonym">Caerostris bankana</name>
    <dbReference type="NCBI Taxonomy" id="172846"/>
    <lineage>
        <taxon>Eukaryota</taxon>
        <taxon>Metazoa</taxon>
        <taxon>Ecdysozoa</taxon>
        <taxon>Arthropoda</taxon>
        <taxon>Chelicerata</taxon>
        <taxon>Arachnida</taxon>
        <taxon>Araneae</taxon>
        <taxon>Araneomorphae</taxon>
        <taxon>Entelegynae</taxon>
        <taxon>Araneoidea</taxon>
        <taxon>Araneidae</taxon>
        <taxon>Caerostris</taxon>
    </lineage>
</organism>